<evidence type="ECO:0000313" key="1">
    <source>
        <dbReference type="EMBL" id="GJN12220.1"/>
    </source>
</evidence>
<name>A0AAV5DQP8_ELECO</name>
<proteinExistence type="predicted"/>
<dbReference type="EMBL" id="BQKI01000022">
    <property type="protein sequence ID" value="GJN12220.1"/>
    <property type="molecule type" value="Genomic_DNA"/>
</dbReference>
<reference evidence="1" key="1">
    <citation type="journal article" date="2018" name="DNA Res.">
        <title>Multiple hybrid de novo genome assembly of finger millet, an orphan allotetraploid crop.</title>
        <authorList>
            <person name="Hatakeyama M."/>
            <person name="Aluri S."/>
            <person name="Balachadran M.T."/>
            <person name="Sivarajan S.R."/>
            <person name="Patrignani A."/>
            <person name="Gruter S."/>
            <person name="Poveda L."/>
            <person name="Shimizu-Inatsugi R."/>
            <person name="Baeten J."/>
            <person name="Francoijs K.J."/>
            <person name="Nataraja K.N."/>
            <person name="Reddy Y.A.N."/>
            <person name="Phadnis S."/>
            <person name="Ravikumar R.L."/>
            <person name="Schlapbach R."/>
            <person name="Sreeman S.M."/>
            <person name="Shimizu K.K."/>
        </authorList>
    </citation>
    <scope>NUCLEOTIDE SEQUENCE</scope>
</reference>
<keyword evidence="2" id="KW-1185">Reference proteome</keyword>
<dbReference type="Proteomes" id="UP001054889">
    <property type="component" value="Unassembled WGS sequence"/>
</dbReference>
<comment type="caution">
    <text evidence="1">The sequence shown here is derived from an EMBL/GenBank/DDBJ whole genome shotgun (WGS) entry which is preliminary data.</text>
</comment>
<sequence length="71" mass="7525">MVSTRVPGDTRKGLNSIIILGAWTIWRHRNDCVFNGKVPSVAAALIMAGNERNLWGLAGAPVLAALPAEVS</sequence>
<dbReference type="AlphaFoldDB" id="A0AAV5DQP8"/>
<organism evidence="1 2">
    <name type="scientific">Eleusine coracana subsp. coracana</name>
    <dbReference type="NCBI Taxonomy" id="191504"/>
    <lineage>
        <taxon>Eukaryota</taxon>
        <taxon>Viridiplantae</taxon>
        <taxon>Streptophyta</taxon>
        <taxon>Embryophyta</taxon>
        <taxon>Tracheophyta</taxon>
        <taxon>Spermatophyta</taxon>
        <taxon>Magnoliopsida</taxon>
        <taxon>Liliopsida</taxon>
        <taxon>Poales</taxon>
        <taxon>Poaceae</taxon>
        <taxon>PACMAD clade</taxon>
        <taxon>Chloridoideae</taxon>
        <taxon>Cynodonteae</taxon>
        <taxon>Eleusininae</taxon>
        <taxon>Eleusine</taxon>
    </lineage>
</organism>
<protein>
    <submittedName>
        <fullName evidence="1">Uncharacterized protein</fullName>
    </submittedName>
</protein>
<reference evidence="1" key="2">
    <citation type="submission" date="2021-12" db="EMBL/GenBank/DDBJ databases">
        <title>Resequencing data analysis of finger millet.</title>
        <authorList>
            <person name="Hatakeyama M."/>
            <person name="Aluri S."/>
            <person name="Balachadran M.T."/>
            <person name="Sivarajan S.R."/>
            <person name="Poveda L."/>
            <person name="Shimizu-Inatsugi R."/>
            <person name="Schlapbach R."/>
            <person name="Sreeman S.M."/>
            <person name="Shimizu K.K."/>
        </authorList>
    </citation>
    <scope>NUCLEOTIDE SEQUENCE</scope>
</reference>
<accession>A0AAV5DQP8</accession>
<gene>
    <name evidence="1" type="primary">ga30478</name>
    <name evidence="1" type="ORF">PR202_ga30478</name>
</gene>
<evidence type="ECO:0000313" key="2">
    <source>
        <dbReference type="Proteomes" id="UP001054889"/>
    </source>
</evidence>